<protein>
    <submittedName>
        <fullName evidence="1">Uncharacterized protein</fullName>
    </submittedName>
</protein>
<dbReference type="Proteomes" id="UP000283981">
    <property type="component" value="Unassembled WGS sequence"/>
</dbReference>
<reference evidence="3 4" key="1">
    <citation type="submission" date="2018-08" db="EMBL/GenBank/DDBJ databases">
        <title>A genome reference for cultivated species of the human gut microbiota.</title>
        <authorList>
            <person name="Zou Y."/>
            <person name="Xue W."/>
            <person name="Luo G."/>
        </authorList>
    </citation>
    <scope>NUCLEOTIDE SEQUENCE [LARGE SCALE GENOMIC DNA]</scope>
    <source>
        <strain evidence="2 4">AM12-54</strain>
        <strain evidence="1 3">AM21-18</strain>
    </source>
</reference>
<accession>A0A2N5NY59</accession>
<comment type="caution">
    <text evidence="1">The sequence shown here is derived from an EMBL/GenBank/DDBJ whole genome shotgun (WGS) entry which is preliminary data.</text>
</comment>
<evidence type="ECO:0000313" key="1">
    <source>
        <dbReference type="EMBL" id="RHG77014.1"/>
    </source>
</evidence>
<sequence>MKILEMIGRRLEAELELFIMDCHALSKDGIISKSEEIVMKRKIYKSLRWLLKQEPDQCQILLYTGHILENAYRFIQDQKEEEEPLELALKKWMWAIENGTCST</sequence>
<evidence type="ECO:0000313" key="4">
    <source>
        <dbReference type="Proteomes" id="UP000283992"/>
    </source>
</evidence>
<name>A0A2N5NY59_MEDGN</name>
<dbReference type="EMBL" id="QRLN01000011">
    <property type="protein sequence ID" value="RHJ11515.1"/>
    <property type="molecule type" value="Genomic_DNA"/>
</dbReference>
<evidence type="ECO:0000313" key="2">
    <source>
        <dbReference type="EMBL" id="RHJ11515.1"/>
    </source>
</evidence>
<evidence type="ECO:0000313" key="3">
    <source>
        <dbReference type="Proteomes" id="UP000283981"/>
    </source>
</evidence>
<proteinExistence type="predicted"/>
<dbReference type="Proteomes" id="UP000283992">
    <property type="component" value="Unassembled WGS sequence"/>
</dbReference>
<dbReference type="AlphaFoldDB" id="A0A2N5NY59"/>
<organism evidence="1 3">
    <name type="scientific">Mediterraneibacter gnavus</name>
    <name type="common">Ruminococcus gnavus</name>
    <dbReference type="NCBI Taxonomy" id="33038"/>
    <lineage>
        <taxon>Bacteria</taxon>
        <taxon>Bacillati</taxon>
        <taxon>Bacillota</taxon>
        <taxon>Clostridia</taxon>
        <taxon>Lachnospirales</taxon>
        <taxon>Lachnospiraceae</taxon>
        <taxon>Mediterraneibacter</taxon>
    </lineage>
</organism>
<gene>
    <name evidence="2" type="ORF">DW142_09255</name>
    <name evidence="1" type="ORF">DW243_18710</name>
</gene>
<dbReference type="EMBL" id="QRIS01000091">
    <property type="protein sequence ID" value="RHG77014.1"/>
    <property type="molecule type" value="Genomic_DNA"/>
</dbReference>